<proteinExistence type="predicted"/>
<dbReference type="Pfam" id="PF11706">
    <property type="entry name" value="zf-CGNR"/>
    <property type="match status" value="1"/>
</dbReference>
<dbReference type="PANTHER" id="PTHR35525:SF3">
    <property type="entry name" value="BLL6575 PROTEIN"/>
    <property type="match status" value="1"/>
</dbReference>
<dbReference type="SUPFAM" id="SSF160904">
    <property type="entry name" value="Jann2411-like"/>
    <property type="match status" value="1"/>
</dbReference>
<keyword evidence="3" id="KW-1185">Reference proteome</keyword>
<dbReference type="Proteomes" id="UP000297948">
    <property type="component" value="Unassembled WGS sequence"/>
</dbReference>
<evidence type="ECO:0000313" key="2">
    <source>
        <dbReference type="EMBL" id="TGB10704.1"/>
    </source>
</evidence>
<accession>A0A4Z0H9C2</accession>
<dbReference type="AlphaFoldDB" id="A0A4Z0H9C2"/>
<dbReference type="Gene3D" id="1.10.3300.10">
    <property type="entry name" value="Jann2411-like domain"/>
    <property type="match status" value="1"/>
</dbReference>
<dbReference type="Pfam" id="PF07336">
    <property type="entry name" value="ABATE"/>
    <property type="match status" value="1"/>
</dbReference>
<dbReference type="RefSeq" id="WP_135339102.1">
    <property type="nucleotide sequence ID" value="NZ_JBHLTX010000042.1"/>
</dbReference>
<feature type="domain" description="Zinc finger CGNR" evidence="1">
    <location>
        <begin position="143"/>
        <end position="185"/>
    </location>
</feature>
<name>A0A4Z0H9C2_9ACTN</name>
<dbReference type="InterPro" id="IPR010852">
    <property type="entry name" value="ABATE"/>
</dbReference>
<dbReference type="InterPro" id="IPR021005">
    <property type="entry name" value="Znf_CGNR"/>
</dbReference>
<organism evidence="2 3">
    <name type="scientific">Streptomyces palmae</name>
    <dbReference type="NCBI Taxonomy" id="1701085"/>
    <lineage>
        <taxon>Bacteria</taxon>
        <taxon>Bacillati</taxon>
        <taxon>Actinomycetota</taxon>
        <taxon>Actinomycetes</taxon>
        <taxon>Kitasatosporales</taxon>
        <taxon>Streptomycetaceae</taxon>
        <taxon>Streptomyces</taxon>
    </lineage>
</organism>
<dbReference type="EMBL" id="SRID01000091">
    <property type="protein sequence ID" value="TGB10704.1"/>
    <property type="molecule type" value="Genomic_DNA"/>
</dbReference>
<gene>
    <name evidence="2" type="ORF">E4099_12595</name>
</gene>
<dbReference type="InterPro" id="IPR023286">
    <property type="entry name" value="ABATE_dom_sf"/>
</dbReference>
<dbReference type="OrthoDB" id="3211108at2"/>
<sequence>MPSADPRPLVGEPVSLDLMNTRWNSHGQPQDLLTGTEGMDIWLRSNDERLAGVIGRPVGTPADPRAMMDALLTARDALAAAVREPGNPEAVRQVDAVLAHGRIRAALTPEGPTESAEFEDPAWAPAWAAAYDYLRLLRTAPDRIRACAHPRCVVHFFDTSRNGTRRWCSMAGCGNRAKASRHYARARDERA</sequence>
<evidence type="ECO:0000313" key="3">
    <source>
        <dbReference type="Proteomes" id="UP000297948"/>
    </source>
</evidence>
<protein>
    <submittedName>
        <fullName evidence="2">Zf-CGNR multi-domain protein</fullName>
    </submittedName>
</protein>
<comment type="caution">
    <text evidence="2">The sequence shown here is derived from an EMBL/GenBank/DDBJ whole genome shotgun (WGS) entry which is preliminary data.</text>
</comment>
<dbReference type="PANTHER" id="PTHR35525">
    <property type="entry name" value="BLL6575 PROTEIN"/>
    <property type="match status" value="1"/>
</dbReference>
<evidence type="ECO:0000259" key="1">
    <source>
        <dbReference type="Pfam" id="PF11706"/>
    </source>
</evidence>
<reference evidence="2 3" key="1">
    <citation type="submission" date="2019-03" db="EMBL/GenBank/DDBJ databases">
        <authorList>
            <person name="Gonzalez-Pimentel J.L."/>
        </authorList>
    </citation>
    <scope>NUCLEOTIDE SEQUENCE [LARGE SCALE GENOMIC DNA]</scope>
    <source>
        <strain evidence="2 3">JCM 31289</strain>
    </source>
</reference>